<reference evidence="3" key="1">
    <citation type="submission" date="2016-10" db="EMBL/GenBank/DDBJ databases">
        <authorList>
            <person name="Varghese N."/>
            <person name="Submissions S."/>
        </authorList>
    </citation>
    <scope>NUCLEOTIDE SEQUENCE [LARGE SCALE GENOMIC DNA]</scope>
    <source>
        <strain evidence="3">CGMCC 4.3510</strain>
    </source>
</reference>
<accession>A0A1I2JSW8</accession>
<dbReference type="EMBL" id="FONG01000019">
    <property type="protein sequence ID" value="SFF57188.1"/>
    <property type="molecule type" value="Genomic_DNA"/>
</dbReference>
<feature type="transmembrane region" description="Helical" evidence="1">
    <location>
        <begin position="33"/>
        <end position="49"/>
    </location>
</feature>
<dbReference type="STRING" id="380248.SAMN05216251_119117"/>
<keyword evidence="3" id="KW-1185">Reference proteome</keyword>
<feature type="transmembrane region" description="Helical" evidence="1">
    <location>
        <begin position="88"/>
        <end position="108"/>
    </location>
</feature>
<feature type="transmembrane region" description="Helical" evidence="1">
    <location>
        <begin position="120"/>
        <end position="138"/>
    </location>
</feature>
<organism evidence="2 3">
    <name type="scientific">Actinacidiphila alni</name>
    <dbReference type="NCBI Taxonomy" id="380248"/>
    <lineage>
        <taxon>Bacteria</taxon>
        <taxon>Bacillati</taxon>
        <taxon>Actinomycetota</taxon>
        <taxon>Actinomycetes</taxon>
        <taxon>Kitasatosporales</taxon>
        <taxon>Streptomycetaceae</taxon>
        <taxon>Actinacidiphila</taxon>
    </lineage>
</organism>
<evidence type="ECO:0008006" key="4">
    <source>
        <dbReference type="Google" id="ProtNLM"/>
    </source>
</evidence>
<dbReference type="RefSeq" id="WP_093716307.1">
    <property type="nucleotide sequence ID" value="NZ_FONG01000019.1"/>
</dbReference>
<dbReference type="Pfam" id="PF17197">
    <property type="entry name" value="DUF5134"/>
    <property type="match status" value="1"/>
</dbReference>
<protein>
    <recommendedName>
        <fullName evidence="4">DUF5134 domain-containing protein</fullName>
    </recommendedName>
</protein>
<name>A0A1I2JSW8_9ACTN</name>
<sequence length="199" mass="20146">MHGPPLVAWSLVTLSTVAAVACLLRREAARDEALMGAGMAVMAVPMSVLDPRPWGTPLLPVVFAVVFALAGVRALLLVRRPGHHLHHCVCSAAMVYMAVAMGGAASAHGGHAGHMAHSGAGLPLLTGALLLYFAGYVLRAGTTLVAAPAHAHGAASGPLISAGPSVAGPARVPLRHAPEVAVACRVSMALGMFAMLLTL</sequence>
<feature type="transmembrane region" description="Helical" evidence="1">
    <location>
        <begin position="6"/>
        <end position="24"/>
    </location>
</feature>
<keyword evidence="1" id="KW-0812">Transmembrane</keyword>
<dbReference type="InterPro" id="IPR033458">
    <property type="entry name" value="DUF5134"/>
</dbReference>
<keyword evidence="1" id="KW-1133">Transmembrane helix</keyword>
<dbReference type="Proteomes" id="UP000199323">
    <property type="component" value="Unassembled WGS sequence"/>
</dbReference>
<feature type="transmembrane region" description="Helical" evidence="1">
    <location>
        <begin position="55"/>
        <end position="76"/>
    </location>
</feature>
<dbReference type="AlphaFoldDB" id="A0A1I2JSW8"/>
<evidence type="ECO:0000313" key="3">
    <source>
        <dbReference type="Proteomes" id="UP000199323"/>
    </source>
</evidence>
<evidence type="ECO:0000313" key="2">
    <source>
        <dbReference type="EMBL" id="SFF57188.1"/>
    </source>
</evidence>
<dbReference type="OrthoDB" id="3873591at2"/>
<proteinExistence type="predicted"/>
<gene>
    <name evidence="2" type="ORF">SAMN05216251_119117</name>
</gene>
<evidence type="ECO:0000256" key="1">
    <source>
        <dbReference type="SAM" id="Phobius"/>
    </source>
</evidence>
<keyword evidence="1" id="KW-0472">Membrane</keyword>